<dbReference type="STRING" id="886293.Sinac_0044"/>
<keyword evidence="1" id="KW-0812">Transmembrane</keyword>
<sequence>MNETPDPLERELLAFRPSALSGELRQRIAGRLADSTAKKNRRFWSLSIIGGLAAAYLVALFLGRGGSRGLDTGPALVESPTAPPGRPENALPSLRAYRQALAQSPEAMETLLDRHAARNHGPNPQLVRIRAFNRPDLEGRALSGEL</sequence>
<dbReference type="HOGENOM" id="CLU_1776189_0_0_0"/>
<keyword evidence="1" id="KW-1133">Transmembrane helix</keyword>
<dbReference type="Proteomes" id="UP000010798">
    <property type="component" value="Chromosome"/>
</dbReference>
<protein>
    <submittedName>
        <fullName evidence="2">Uncharacterized protein</fullName>
    </submittedName>
</protein>
<dbReference type="OrthoDB" id="9949654at2"/>
<keyword evidence="3" id="KW-1185">Reference proteome</keyword>
<evidence type="ECO:0000313" key="3">
    <source>
        <dbReference type="Proteomes" id="UP000010798"/>
    </source>
</evidence>
<dbReference type="KEGG" id="saci:Sinac_0044"/>
<organism evidence="2 3">
    <name type="scientific">Singulisphaera acidiphila (strain ATCC BAA-1392 / DSM 18658 / VKM B-2454 / MOB10)</name>
    <dbReference type="NCBI Taxonomy" id="886293"/>
    <lineage>
        <taxon>Bacteria</taxon>
        <taxon>Pseudomonadati</taxon>
        <taxon>Planctomycetota</taxon>
        <taxon>Planctomycetia</taxon>
        <taxon>Isosphaerales</taxon>
        <taxon>Isosphaeraceae</taxon>
        <taxon>Singulisphaera</taxon>
    </lineage>
</organism>
<reference evidence="2 3" key="1">
    <citation type="submission" date="2012-02" db="EMBL/GenBank/DDBJ databases">
        <title>Complete sequence of chromosome of Singulisphaera acidiphila DSM 18658.</title>
        <authorList>
            <consortium name="US DOE Joint Genome Institute (JGI-PGF)"/>
            <person name="Lucas S."/>
            <person name="Copeland A."/>
            <person name="Lapidus A."/>
            <person name="Glavina del Rio T."/>
            <person name="Dalin E."/>
            <person name="Tice H."/>
            <person name="Bruce D."/>
            <person name="Goodwin L."/>
            <person name="Pitluck S."/>
            <person name="Peters L."/>
            <person name="Ovchinnikova G."/>
            <person name="Chertkov O."/>
            <person name="Kyrpides N."/>
            <person name="Mavromatis K."/>
            <person name="Ivanova N."/>
            <person name="Brettin T."/>
            <person name="Detter J.C."/>
            <person name="Han C."/>
            <person name="Larimer F."/>
            <person name="Land M."/>
            <person name="Hauser L."/>
            <person name="Markowitz V."/>
            <person name="Cheng J.-F."/>
            <person name="Hugenholtz P."/>
            <person name="Woyke T."/>
            <person name="Wu D."/>
            <person name="Tindall B."/>
            <person name="Pomrenke H."/>
            <person name="Brambilla E."/>
            <person name="Klenk H.-P."/>
            <person name="Eisen J.A."/>
        </authorList>
    </citation>
    <scope>NUCLEOTIDE SEQUENCE [LARGE SCALE GENOMIC DNA]</scope>
    <source>
        <strain evidence="3">ATCC BAA-1392 / DSM 18658 / VKM B-2454 / MOB10</strain>
    </source>
</reference>
<dbReference type="AlphaFoldDB" id="L0D7A7"/>
<evidence type="ECO:0000313" key="2">
    <source>
        <dbReference type="EMBL" id="AGA24506.1"/>
    </source>
</evidence>
<accession>L0D7A7</accession>
<gene>
    <name evidence="2" type="ordered locus">Sinac_0044</name>
</gene>
<dbReference type="RefSeq" id="WP_015243691.1">
    <property type="nucleotide sequence ID" value="NC_019892.1"/>
</dbReference>
<keyword evidence="1" id="KW-0472">Membrane</keyword>
<proteinExistence type="predicted"/>
<feature type="transmembrane region" description="Helical" evidence="1">
    <location>
        <begin position="43"/>
        <end position="62"/>
    </location>
</feature>
<dbReference type="EMBL" id="CP003364">
    <property type="protein sequence ID" value="AGA24506.1"/>
    <property type="molecule type" value="Genomic_DNA"/>
</dbReference>
<evidence type="ECO:0000256" key="1">
    <source>
        <dbReference type="SAM" id="Phobius"/>
    </source>
</evidence>
<name>L0D7A7_SINAD</name>